<feature type="coiled-coil region" evidence="1">
    <location>
        <begin position="277"/>
        <end position="304"/>
    </location>
</feature>
<name>A0A8H8QWA8_9HELO</name>
<protein>
    <submittedName>
        <fullName evidence="2">Uncharacterized protein</fullName>
    </submittedName>
</protein>
<proteinExistence type="predicted"/>
<comment type="caution">
    <text evidence="2">The sequence shown here is derived from an EMBL/GenBank/DDBJ whole genome shotgun (WGS) entry which is preliminary data.</text>
</comment>
<evidence type="ECO:0000313" key="3">
    <source>
        <dbReference type="Proteomes" id="UP000431533"/>
    </source>
</evidence>
<evidence type="ECO:0000256" key="1">
    <source>
        <dbReference type="SAM" id="Coils"/>
    </source>
</evidence>
<dbReference type="AlphaFoldDB" id="A0A8H8QWA8"/>
<keyword evidence="3" id="KW-1185">Reference proteome</keyword>
<dbReference type="EMBL" id="QGMH01000190">
    <property type="protein sequence ID" value="TVY23286.1"/>
    <property type="molecule type" value="Genomic_DNA"/>
</dbReference>
<dbReference type="OrthoDB" id="3799661at2759"/>
<dbReference type="GeneID" id="41988450"/>
<dbReference type="Proteomes" id="UP000431533">
    <property type="component" value="Unassembled WGS sequence"/>
</dbReference>
<accession>A0A8H8QWA8</accession>
<evidence type="ECO:0000313" key="2">
    <source>
        <dbReference type="EMBL" id="TVY23286.1"/>
    </source>
</evidence>
<gene>
    <name evidence="2" type="ORF">LHYA1_G008252</name>
</gene>
<dbReference type="RefSeq" id="XP_031002074.1">
    <property type="nucleotide sequence ID" value="XM_031153172.1"/>
</dbReference>
<keyword evidence="1" id="KW-0175">Coiled coil</keyword>
<organism evidence="2 3">
    <name type="scientific">Lachnellula hyalina</name>
    <dbReference type="NCBI Taxonomy" id="1316788"/>
    <lineage>
        <taxon>Eukaryota</taxon>
        <taxon>Fungi</taxon>
        <taxon>Dikarya</taxon>
        <taxon>Ascomycota</taxon>
        <taxon>Pezizomycotina</taxon>
        <taxon>Leotiomycetes</taxon>
        <taxon>Helotiales</taxon>
        <taxon>Lachnaceae</taxon>
        <taxon>Lachnellula</taxon>
    </lineage>
</organism>
<reference evidence="2 3" key="1">
    <citation type="submission" date="2018-05" db="EMBL/GenBank/DDBJ databases">
        <title>Genome sequencing and assembly of the regulated plant pathogen Lachnellula willkommii and related sister species for the development of diagnostic species identification markers.</title>
        <authorList>
            <person name="Giroux E."/>
            <person name="Bilodeau G."/>
        </authorList>
    </citation>
    <scope>NUCLEOTIDE SEQUENCE [LARGE SCALE GENOMIC DNA]</scope>
    <source>
        <strain evidence="2 3">CBS 185.66</strain>
    </source>
</reference>
<sequence length="366" mass="42211">MASNVFLSANSPGSFSANRRRSLSVTPSQRSSRSRITLVENDPGLVVYDIEKSDHHNVVNYQAPKYTWRDHLLGVFCFNVSKVKERFVKEEIHQPKSLQEPEMDQSSSPWILPVYVLSTRRDTEKHHIPKEAKCTIDTGNMQGNIVSRAFVENVLEFSSANFCELTVEEKEGGTGITGHRLIPDGAIYLTWYHKKSTRVFRNMRFLISPHPQCDLIIGARSIQKDKLLSVPNLMNEGRVRADKGRLYVKFETETDPNRTELYNAWSNANEEFLKHDIRLTEAKRKNLTGQIARLEKKLKKPQEELWITVLELEIYDWGHGQDIASFKPADRKKKLAENYETLEKIEGYKPVDSLLHKVIGSKWKQE</sequence>